<evidence type="ECO:0000313" key="2">
    <source>
        <dbReference type="EMBL" id="KAL1510561.1"/>
    </source>
</evidence>
<gene>
    <name evidence="2" type="ORF">AB1Y20_006862</name>
</gene>
<dbReference type="EMBL" id="JBGBPQ010000015">
    <property type="protein sequence ID" value="KAL1510561.1"/>
    <property type="molecule type" value="Genomic_DNA"/>
</dbReference>
<feature type="region of interest" description="Disordered" evidence="1">
    <location>
        <begin position="1"/>
        <end position="77"/>
    </location>
</feature>
<protein>
    <submittedName>
        <fullName evidence="2">Uncharacterized protein</fullName>
    </submittedName>
</protein>
<evidence type="ECO:0000256" key="1">
    <source>
        <dbReference type="SAM" id="MobiDB-lite"/>
    </source>
</evidence>
<feature type="region of interest" description="Disordered" evidence="1">
    <location>
        <begin position="108"/>
        <end position="141"/>
    </location>
</feature>
<feature type="compositionally biased region" description="Basic residues" evidence="1">
    <location>
        <begin position="109"/>
        <end position="120"/>
    </location>
</feature>
<proteinExistence type="predicted"/>
<accession>A0AB34J1V8</accession>
<keyword evidence="3" id="KW-1185">Reference proteome</keyword>
<comment type="caution">
    <text evidence="2">The sequence shown here is derived from an EMBL/GenBank/DDBJ whole genome shotgun (WGS) entry which is preliminary data.</text>
</comment>
<name>A0AB34J1V8_PRYPA</name>
<sequence length="294" mass="32164">MRAELAIATRPEWAARGSGARRAPRARGETPPPPTATTSTPELSTTSPAPSAPPHAEAPSEAAAPLRHSARSAPHAVATPAVDRALNEQLARSEARLAESLAASACLKPARHHRAPRKPRAPPAGVRAAPPAKEAAVATRPSPLLESLAKCQEDSDKLMSALHTTFKSRYDRGDLLLEVRTKYLLVGTCDSRFAGVARFHHDEVVYRFEHPIHRQVEMHMRYADMLAVRTAWSGMNGSRTPELCFRIRNQLGYFSREYDSSNAAHELKIGFCREADMLQLQELAMPRIHALAAA</sequence>
<evidence type="ECO:0000313" key="3">
    <source>
        <dbReference type="Proteomes" id="UP001515480"/>
    </source>
</evidence>
<feature type="compositionally biased region" description="Low complexity" evidence="1">
    <location>
        <begin position="123"/>
        <end position="138"/>
    </location>
</feature>
<reference evidence="2 3" key="1">
    <citation type="journal article" date="2024" name="Science">
        <title>Giant polyketide synthase enzymes in the biosynthesis of giant marine polyether toxins.</title>
        <authorList>
            <person name="Fallon T.R."/>
            <person name="Shende V.V."/>
            <person name="Wierzbicki I.H."/>
            <person name="Pendleton A.L."/>
            <person name="Watervoot N.F."/>
            <person name="Auber R.P."/>
            <person name="Gonzalez D.J."/>
            <person name="Wisecaver J.H."/>
            <person name="Moore B.S."/>
        </authorList>
    </citation>
    <scope>NUCLEOTIDE SEQUENCE [LARGE SCALE GENOMIC DNA]</scope>
    <source>
        <strain evidence="2 3">12B1</strain>
    </source>
</reference>
<feature type="compositionally biased region" description="Low complexity" evidence="1">
    <location>
        <begin position="36"/>
        <end position="67"/>
    </location>
</feature>
<organism evidence="2 3">
    <name type="scientific">Prymnesium parvum</name>
    <name type="common">Toxic golden alga</name>
    <dbReference type="NCBI Taxonomy" id="97485"/>
    <lineage>
        <taxon>Eukaryota</taxon>
        <taxon>Haptista</taxon>
        <taxon>Haptophyta</taxon>
        <taxon>Prymnesiophyceae</taxon>
        <taxon>Prymnesiales</taxon>
        <taxon>Prymnesiaceae</taxon>
        <taxon>Prymnesium</taxon>
    </lineage>
</organism>
<dbReference type="AlphaFoldDB" id="A0AB34J1V8"/>
<dbReference type="Proteomes" id="UP001515480">
    <property type="component" value="Unassembled WGS sequence"/>
</dbReference>